<protein>
    <submittedName>
        <fullName evidence="3">EF-hand domain-containing protein</fullName>
    </submittedName>
</protein>
<dbReference type="InterPro" id="IPR002048">
    <property type="entry name" value="EF_hand_dom"/>
</dbReference>
<evidence type="ECO:0000256" key="1">
    <source>
        <dbReference type="SAM" id="MobiDB-lite"/>
    </source>
</evidence>
<dbReference type="InterPro" id="IPR018247">
    <property type="entry name" value="EF_Hand_1_Ca_BS"/>
</dbReference>
<dbReference type="SUPFAM" id="SSF47473">
    <property type="entry name" value="EF-hand"/>
    <property type="match status" value="1"/>
</dbReference>
<feature type="domain" description="EF-hand" evidence="2">
    <location>
        <begin position="61"/>
        <end position="96"/>
    </location>
</feature>
<dbReference type="Gene3D" id="1.10.238.10">
    <property type="entry name" value="EF-hand"/>
    <property type="match status" value="1"/>
</dbReference>
<feature type="compositionally biased region" description="Basic and acidic residues" evidence="1">
    <location>
        <begin position="84"/>
        <end position="96"/>
    </location>
</feature>
<reference evidence="3" key="1">
    <citation type="submission" date="2021-10" db="EMBL/GenBank/DDBJ databases">
        <title>Tamlana sargassums sp. nov., and Tamlana laminarinivorans sp. nov., two new bacteria isolated from the brown alga.</title>
        <authorList>
            <person name="Li J."/>
        </authorList>
    </citation>
    <scope>NUCLEOTIDE SEQUENCE</scope>
    <source>
        <strain evidence="3">62-3</strain>
    </source>
</reference>
<evidence type="ECO:0000259" key="2">
    <source>
        <dbReference type="PROSITE" id="PS50222"/>
    </source>
</evidence>
<dbReference type="PROSITE" id="PS51257">
    <property type="entry name" value="PROKAR_LIPOPROTEIN"/>
    <property type="match status" value="1"/>
</dbReference>
<dbReference type="Proteomes" id="UP001139286">
    <property type="component" value="Unassembled WGS sequence"/>
</dbReference>
<proteinExistence type="predicted"/>
<name>A0A9X1I720_9FLAO</name>
<accession>A0A9X1I720</accession>
<feature type="compositionally biased region" description="Polar residues" evidence="1">
    <location>
        <begin position="21"/>
        <end position="44"/>
    </location>
</feature>
<sequence>MKNLKLITAIVTVSLFIACKSSSETENQSRNTQRQRGGQPNAEQLISEMDADKDGKLSEAEVKGPLKNDFATIDTNEDGYLSKSEIENAPKPERQGGGEGRPSRG</sequence>
<organism evidence="3 4">
    <name type="scientific">Neotamlana sargassicola</name>
    <dbReference type="NCBI Taxonomy" id="2883125"/>
    <lineage>
        <taxon>Bacteria</taxon>
        <taxon>Pseudomonadati</taxon>
        <taxon>Bacteroidota</taxon>
        <taxon>Flavobacteriia</taxon>
        <taxon>Flavobacteriales</taxon>
        <taxon>Flavobacteriaceae</taxon>
        <taxon>Neotamlana</taxon>
    </lineage>
</organism>
<keyword evidence="4" id="KW-1185">Reference proteome</keyword>
<feature type="compositionally biased region" description="Basic and acidic residues" evidence="1">
    <location>
        <begin position="50"/>
        <end position="66"/>
    </location>
</feature>
<dbReference type="AlphaFoldDB" id="A0A9X1I720"/>
<dbReference type="PROSITE" id="PS50222">
    <property type="entry name" value="EF_HAND_2"/>
    <property type="match status" value="1"/>
</dbReference>
<dbReference type="RefSeq" id="WP_226695877.1">
    <property type="nucleotide sequence ID" value="NZ_JAJAPX010000003.1"/>
</dbReference>
<evidence type="ECO:0000313" key="3">
    <source>
        <dbReference type="EMBL" id="MCB4808467.1"/>
    </source>
</evidence>
<comment type="caution">
    <text evidence="3">The sequence shown here is derived from an EMBL/GenBank/DDBJ whole genome shotgun (WGS) entry which is preliminary data.</text>
</comment>
<evidence type="ECO:0000313" key="4">
    <source>
        <dbReference type="Proteomes" id="UP001139286"/>
    </source>
</evidence>
<dbReference type="PROSITE" id="PS00018">
    <property type="entry name" value="EF_HAND_1"/>
    <property type="match status" value="1"/>
</dbReference>
<feature type="region of interest" description="Disordered" evidence="1">
    <location>
        <begin position="21"/>
        <end position="105"/>
    </location>
</feature>
<gene>
    <name evidence="3" type="ORF">LG651_09395</name>
</gene>
<dbReference type="InterPro" id="IPR011992">
    <property type="entry name" value="EF-hand-dom_pair"/>
</dbReference>
<dbReference type="GO" id="GO:0005509">
    <property type="term" value="F:calcium ion binding"/>
    <property type="evidence" value="ECO:0007669"/>
    <property type="project" value="InterPro"/>
</dbReference>
<dbReference type="Pfam" id="PF13202">
    <property type="entry name" value="EF-hand_5"/>
    <property type="match status" value="2"/>
</dbReference>
<dbReference type="EMBL" id="JAJAPX010000003">
    <property type="protein sequence ID" value="MCB4808467.1"/>
    <property type="molecule type" value="Genomic_DNA"/>
</dbReference>